<reference evidence="1 2" key="1">
    <citation type="submission" date="2020-03" db="EMBL/GenBank/DDBJ databases">
        <title>Draft genome of Streptomyces sp. ventii, isolated from the Axial Seamount in the Pacific Ocean, and resequencing of the two type strains Streptomyces lonarensis strain NCL 716 and Streptomyces bohaiensis strain 11A07.</title>
        <authorList>
            <person name="Loughran R.M."/>
            <person name="Pfannmuller K.M."/>
            <person name="Wasson B.J."/>
            <person name="Deadmond M.C."/>
            <person name="Paddock B.E."/>
            <person name="Koyack M.J."/>
            <person name="Gallegos D.A."/>
            <person name="Mitchell E.A."/>
            <person name="Ushijima B."/>
            <person name="Saw J.H."/>
            <person name="Mcphail K.L."/>
            <person name="Videau P."/>
        </authorList>
    </citation>
    <scope>NUCLEOTIDE SEQUENCE [LARGE SCALE GENOMIC DNA]</scope>
    <source>
        <strain evidence="1 2">NCL716</strain>
    </source>
</reference>
<gene>
    <name evidence="1" type="ORF">HCN56_00125</name>
</gene>
<dbReference type="AlphaFoldDB" id="A0A7X6CX11"/>
<evidence type="ECO:0000313" key="1">
    <source>
        <dbReference type="EMBL" id="NJQ04025.1"/>
    </source>
</evidence>
<dbReference type="EMBL" id="JAAVJD010000001">
    <property type="protein sequence ID" value="NJQ04025.1"/>
    <property type="molecule type" value="Genomic_DNA"/>
</dbReference>
<dbReference type="Proteomes" id="UP000578686">
    <property type="component" value="Unassembled WGS sequence"/>
</dbReference>
<keyword evidence="2" id="KW-1185">Reference proteome</keyword>
<accession>A0A7X6CX11</accession>
<protein>
    <recommendedName>
        <fullName evidence="3">Transcriptional regulator</fullName>
    </recommendedName>
</protein>
<sequence>MDGRQAFAHPLNQTLAAALRAARWTPRDLVRALNPRLEAIGRPTLHLTAGRAWLNGSQPRCATARRLAATVLTEATGVFYSSAALWGDPPANGGQTQNTATDDLVGRRSVADVLDAAANWVATGAEDQAVLHPASESQLLSAVWDATRQNTLLAVQPGRHEQVPPAFVDVLESQLARLRRLDDTTGGGKLSQRYVRMELAGVLDLVRNSRYTSDVGNRLLATASGMAQLAGWMAFDADLHAAAQRYQLFAIRLARAADESATVANALGMLAYQHAATGKPVAALRYAEAAVDQSARSSSVVRARAWGRMATAYATAGEIGAFREATDRCRALLERRRDDDPHSLYYYTPEQVAAETGHALVELAVTNPARARPLLAEATALLSPLAQQGPTAGFRRSALLHGIHLARAHLMARDPESTASTLLRLTDCVEGVQSIRCRNLLRRFRGLAGTRMQMPDGTRVLTAVDTALSTP</sequence>
<organism evidence="1 2">
    <name type="scientific">Streptomyces lonarensis</name>
    <dbReference type="NCBI Taxonomy" id="700599"/>
    <lineage>
        <taxon>Bacteria</taxon>
        <taxon>Bacillati</taxon>
        <taxon>Actinomycetota</taxon>
        <taxon>Actinomycetes</taxon>
        <taxon>Kitasatosporales</taxon>
        <taxon>Streptomycetaceae</taxon>
        <taxon>Streptomyces</taxon>
    </lineage>
</organism>
<name>A0A7X6CX11_9ACTN</name>
<evidence type="ECO:0000313" key="2">
    <source>
        <dbReference type="Proteomes" id="UP000578686"/>
    </source>
</evidence>
<evidence type="ECO:0008006" key="3">
    <source>
        <dbReference type="Google" id="ProtNLM"/>
    </source>
</evidence>
<proteinExistence type="predicted"/>
<comment type="caution">
    <text evidence="1">The sequence shown here is derived from an EMBL/GenBank/DDBJ whole genome shotgun (WGS) entry which is preliminary data.</text>
</comment>